<dbReference type="CDD" id="cd00067">
    <property type="entry name" value="GAL4"/>
    <property type="match status" value="1"/>
</dbReference>
<dbReference type="Proteomes" id="UP001150569">
    <property type="component" value="Unassembled WGS sequence"/>
</dbReference>
<dbReference type="Gene3D" id="4.10.240.10">
    <property type="entry name" value="Zn(2)-C6 fungal-type DNA-binding domain"/>
    <property type="match status" value="1"/>
</dbReference>
<dbReference type="SMART" id="SM00066">
    <property type="entry name" value="GAL4"/>
    <property type="match status" value="1"/>
</dbReference>
<evidence type="ECO:0000259" key="2">
    <source>
        <dbReference type="PROSITE" id="PS50048"/>
    </source>
</evidence>
<dbReference type="InterPro" id="IPR001138">
    <property type="entry name" value="Zn2Cys6_DnaBD"/>
</dbReference>
<dbReference type="PROSITE" id="PS00463">
    <property type="entry name" value="ZN2_CY6_FUNGAL_1"/>
    <property type="match status" value="1"/>
</dbReference>
<name>A0A9W8AKE3_9FUNG</name>
<gene>
    <name evidence="3" type="ORF">IWQ60_000847</name>
</gene>
<protein>
    <recommendedName>
        <fullName evidence="2">Zn(2)-C6 fungal-type domain-containing protein</fullName>
    </recommendedName>
</protein>
<reference evidence="3" key="1">
    <citation type="submission" date="2022-07" db="EMBL/GenBank/DDBJ databases">
        <title>Phylogenomic reconstructions and comparative analyses of Kickxellomycotina fungi.</title>
        <authorList>
            <person name="Reynolds N.K."/>
            <person name="Stajich J.E."/>
            <person name="Barry K."/>
            <person name="Grigoriev I.V."/>
            <person name="Crous P."/>
            <person name="Smith M.E."/>
        </authorList>
    </citation>
    <scope>NUCLEOTIDE SEQUENCE</scope>
    <source>
        <strain evidence="3">RSA 861</strain>
    </source>
</reference>
<dbReference type="PROSITE" id="PS50048">
    <property type="entry name" value="ZN2_CY6_FUNGAL_2"/>
    <property type="match status" value="1"/>
</dbReference>
<evidence type="ECO:0000313" key="4">
    <source>
        <dbReference type="Proteomes" id="UP001150569"/>
    </source>
</evidence>
<feature type="domain" description="Zn(2)-C6 fungal-type" evidence="2">
    <location>
        <begin position="109"/>
        <end position="138"/>
    </location>
</feature>
<dbReference type="GO" id="GO:0000981">
    <property type="term" value="F:DNA-binding transcription factor activity, RNA polymerase II-specific"/>
    <property type="evidence" value="ECO:0007669"/>
    <property type="project" value="InterPro"/>
</dbReference>
<dbReference type="GO" id="GO:0008270">
    <property type="term" value="F:zinc ion binding"/>
    <property type="evidence" value="ECO:0007669"/>
    <property type="project" value="InterPro"/>
</dbReference>
<accession>A0A9W8AKE3</accession>
<evidence type="ECO:0000256" key="1">
    <source>
        <dbReference type="SAM" id="MobiDB-lite"/>
    </source>
</evidence>
<dbReference type="AlphaFoldDB" id="A0A9W8AKE3"/>
<keyword evidence="4" id="KW-1185">Reference proteome</keyword>
<dbReference type="InterPro" id="IPR036864">
    <property type="entry name" value="Zn2-C6_fun-type_DNA-bd_sf"/>
</dbReference>
<evidence type="ECO:0000313" key="3">
    <source>
        <dbReference type="EMBL" id="KAJ1929818.1"/>
    </source>
</evidence>
<organism evidence="3 4">
    <name type="scientific">Tieghemiomyces parasiticus</name>
    <dbReference type="NCBI Taxonomy" id="78921"/>
    <lineage>
        <taxon>Eukaryota</taxon>
        <taxon>Fungi</taxon>
        <taxon>Fungi incertae sedis</taxon>
        <taxon>Zoopagomycota</taxon>
        <taxon>Kickxellomycotina</taxon>
        <taxon>Dimargaritomycetes</taxon>
        <taxon>Dimargaritales</taxon>
        <taxon>Dimargaritaceae</taxon>
        <taxon>Tieghemiomyces</taxon>
    </lineage>
</organism>
<dbReference type="OrthoDB" id="2538135at2759"/>
<dbReference type="Pfam" id="PF00172">
    <property type="entry name" value="Zn_clus"/>
    <property type="match status" value="1"/>
</dbReference>
<dbReference type="SUPFAM" id="SSF57701">
    <property type="entry name" value="Zn2/Cys6 DNA-binding domain"/>
    <property type="match status" value="1"/>
</dbReference>
<dbReference type="EMBL" id="JANBPT010000023">
    <property type="protein sequence ID" value="KAJ1929818.1"/>
    <property type="molecule type" value="Genomic_DNA"/>
</dbReference>
<feature type="region of interest" description="Disordered" evidence="1">
    <location>
        <begin position="1"/>
        <end position="58"/>
    </location>
</feature>
<comment type="caution">
    <text evidence="3">The sequence shown here is derived from an EMBL/GenBank/DDBJ whole genome shotgun (WGS) entry which is preliminary data.</text>
</comment>
<proteinExistence type="predicted"/>
<sequence length="243" mass="27010">MSSAQPPPHWHSEEPPYNRAAPTHRYPPPAAGPSSTYHPADPAHFGREGGLPSHHPPPFAAYPYSSASGGGRWPITRHPATRPLSSYPYPVGVVHTSPGQRANTYAKKACTRCRKSKVACNDTRPCDRCVRAGVESECIDIVATGPVIYIGRCNRYFATPRSFWYRVLLRRRTADLLIPANYPNLQPLPFPRRVWNTSGPWPHPAPSHQRRICALPIPTHYIQPNLYARAAARGCRSTVLILS</sequence>